<dbReference type="RefSeq" id="WP_268240003.1">
    <property type="nucleotide sequence ID" value="NZ_JACHFL010000005.1"/>
</dbReference>
<protein>
    <submittedName>
        <fullName evidence="2">Uncharacterized protein</fullName>
    </submittedName>
</protein>
<name>A0A7W8NEL6_9DEIO</name>
<comment type="caution">
    <text evidence="2">The sequence shown here is derived from an EMBL/GenBank/DDBJ whole genome shotgun (WGS) entry which is preliminary data.</text>
</comment>
<evidence type="ECO:0000313" key="2">
    <source>
        <dbReference type="EMBL" id="MBB5363466.1"/>
    </source>
</evidence>
<dbReference type="AlphaFoldDB" id="A0A7W8NEL6"/>
<organism evidence="2 3">
    <name type="scientific">Deinococcus humi</name>
    <dbReference type="NCBI Taxonomy" id="662880"/>
    <lineage>
        <taxon>Bacteria</taxon>
        <taxon>Thermotogati</taxon>
        <taxon>Deinococcota</taxon>
        <taxon>Deinococci</taxon>
        <taxon>Deinococcales</taxon>
        <taxon>Deinococcaceae</taxon>
        <taxon>Deinococcus</taxon>
    </lineage>
</organism>
<dbReference type="Proteomes" id="UP000552709">
    <property type="component" value="Unassembled WGS sequence"/>
</dbReference>
<accession>A0A7W8NEL6</accession>
<proteinExistence type="predicted"/>
<dbReference type="EMBL" id="JACHFL010000005">
    <property type="protein sequence ID" value="MBB5363466.1"/>
    <property type="molecule type" value="Genomic_DNA"/>
</dbReference>
<reference evidence="2 3" key="1">
    <citation type="submission" date="2020-08" db="EMBL/GenBank/DDBJ databases">
        <title>Genomic Encyclopedia of Type Strains, Phase IV (KMG-IV): sequencing the most valuable type-strain genomes for metagenomic binning, comparative biology and taxonomic classification.</title>
        <authorList>
            <person name="Goeker M."/>
        </authorList>
    </citation>
    <scope>NUCLEOTIDE SEQUENCE [LARGE SCALE GENOMIC DNA]</scope>
    <source>
        <strain evidence="2 3">DSM 27939</strain>
    </source>
</reference>
<evidence type="ECO:0000256" key="1">
    <source>
        <dbReference type="SAM" id="MobiDB-lite"/>
    </source>
</evidence>
<sequence>MAPASSRTGAALMNDLRDKDTLVPEGMGNDARSAFVDGRL</sequence>
<feature type="region of interest" description="Disordered" evidence="1">
    <location>
        <begin position="1"/>
        <end position="40"/>
    </location>
</feature>
<keyword evidence="3" id="KW-1185">Reference proteome</keyword>
<evidence type="ECO:0000313" key="3">
    <source>
        <dbReference type="Proteomes" id="UP000552709"/>
    </source>
</evidence>
<gene>
    <name evidence="2" type="ORF">HNQ08_002564</name>
</gene>